<keyword evidence="3" id="KW-1185">Reference proteome</keyword>
<dbReference type="SUPFAM" id="SSF141571">
    <property type="entry name" value="Pentapeptide repeat-like"/>
    <property type="match status" value="1"/>
</dbReference>
<dbReference type="AlphaFoldDB" id="A0A2A2TEU8"/>
<dbReference type="InterPro" id="IPR001646">
    <property type="entry name" value="5peptide_repeat"/>
</dbReference>
<dbReference type="InterPro" id="IPR044213">
    <property type="entry name" value="At2g44920-like"/>
</dbReference>
<accession>A0A2A2TEU8</accession>
<dbReference type="Pfam" id="PF00805">
    <property type="entry name" value="Pentapeptide"/>
    <property type="match status" value="2"/>
</dbReference>
<reference evidence="2 3" key="1">
    <citation type="submission" date="2017-08" db="EMBL/GenBank/DDBJ databases">
        <title>Draft genome sequence of filamentous cyanobacterium Calothrix elsteri CCALA 953.</title>
        <authorList>
            <person name="Gagunashvili A.N."/>
            <person name="Elster J."/>
            <person name="Andresson O.S."/>
        </authorList>
    </citation>
    <scope>NUCLEOTIDE SEQUENCE [LARGE SCALE GENOMIC DNA]</scope>
    <source>
        <strain evidence="2 3">CCALA 953</strain>
    </source>
</reference>
<dbReference type="PANTHER" id="PTHR47200:SF2">
    <property type="entry name" value="THYLAKOID LUMENAL 15 KDA PROTEIN 1, CHLOROPLASTIC"/>
    <property type="match status" value="1"/>
</dbReference>
<sequence length="166" mass="17842">MKFWQLLTSFVLAFLLLFPVSAQAASSSGVTGSTLLQNLKGKDFSGQSLVGEEYTSTNLENANFSNADMRGVVFNGTLLHDVDLHGIDFQEGIAYLSDFRGANLSDAVLTNAMMLRSLFDNVNVTNADFTNAVLDRTEIKKLCATASGVNGKTGVSTRESLGCKDK</sequence>
<name>A0A2A2TEU8_9CYAN</name>
<dbReference type="Gene3D" id="2.160.20.80">
    <property type="entry name" value="E3 ubiquitin-protein ligase SopA"/>
    <property type="match status" value="1"/>
</dbReference>
<evidence type="ECO:0000256" key="1">
    <source>
        <dbReference type="SAM" id="SignalP"/>
    </source>
</evidence>
<dbReference type="PANTHER" id="PTHR47200">
    <property type="entry name" value="THYLAKOID LUMENAL 15 KDA PROTEIN 1, CHLOROPLASTIC"/>
    <property type="match status" value="1"/>
</dbReference>
<gene>
    <name evidence="2" type="ORF">CK510_20825</name>
</gene>
<protein>
    <recommendedName>
        <fullName evidence="4">Low-complexity protein</fullName>
    </recommendedName>
</protein>
<keyword evidence="1" id="KW-0732">Signal</keyword>
<dbReference type="EMBL" id="NTFS01000276">
    <property type="protein sequence ID" value="PAX52158.1"/>
    <property type="molecule type" value="Genomic_DNA"/>
</dbReference>
<dbReference type="Proteomes" id="UP000218238">
    <property type="component" value="Unassembled WGS sequence"/>
</dbReference>
<feature type="chain" id="PRO_5013376620" description="Low-complexity protein" evidence="1">
    <location>
        <begin position="25"/>
        <end position="166"/>
    </location>
</feature>
<feature type="signal peptide" evidence="1">
    <location>
        <begin position="1"/>
        <end position="24"/>
    </location>
</feature>
<evidence type="ECO:0000313" key="3">
    <source>
        <dbReference type="Proteomes" id="UP000218238"/>
    </source>
</evidence>
<dbReference type="OrthoDB" id="7872756at2"/>
<comment type="caution">
    <text evidence="2">The sequence shown here is derived from an EMBL/GenBank/DDBJ whole genome shotgun (WGS) entry which is preliminary data.</text>
</comment>
<organism evidence="2 3">
    <name type="scientific">Brunnivagina elsteri CCALA 953</name>
    <dbReference type="NCBI Taxonomy" id="987040"/>
    <lineage>
        <taxon>Bacteria</taxon>
        <taxon>Bacillati</taxon>
        <taxon>Cyanobacteriota</taxon>
        <taxon>Cyanophyceae</taxon>
        <taxon>Nostocales</taxon>
        <taxon>Calotrichaceae</taxon>
        <taxon>Brunnivagina</taxon>
    </lineage>
</organism>
<evidence type="ECO:0000313" key="2">
    <source>
        <dbReference type="EMBL" id="PAX52158.1"/>
    </source>
</evidence>
<proteinExistence type="predicted"/>
<evidence type="ECO:0008006" key="4">
    <source>
        <dbReference type="Google" id="ProtNLM"/>
    </source>
</evidence>